<proteinExistence type="predicted"/>
<evidence type="ECO:0000259" key="2">
    <source>
        <dbReference type="Pfam" id="PF13690"/>
    </source>
</evidence>
<sequence>MSAISFEEIMFTIMSATQDTFKSYMNIDCYAGKVEKKINPLGSDVVGIIGVAGDRVGYILFATERESAEQIAKALLMLEETDDESINDAVGEISNNIAGVFKTKYHEQYGSVALGLPLVVSGRIRPITDPPEPESGHDGSMSVQCKGVTIPFTTMDGTINFRVMVYM</sequence>
<dbReference type="AlphaFoldDB" id="A0A6V8MPN1"/>
<name>A0A6V8MPN1_9BACT</name>
<dbReference type="InterPro" id="IPR028976">
    <property type="entry name" value="CheC-like_sf"/>
</dbReference>
<accession>A0A6V8MPN1</accession>
<dbReference type="EMBL" id="BLXX01000021">
    <property type="protein sequence ID" value="GFO61847.1"/>
    <property type="molecule type" value="Genomic_DNA"/>
</dbReference>
<dbReference type="Pfam" id="PF13690">
    <property type="entry name" value="CheX"/>
    <property type="match status" value="1"/>
</dbReference>
<dbReference type="PANTHER" id="PTHR39452">
    <property type="entry name" value="CHEY-P PHOSPHATASE CHEX"/>
    <property type="match status" value="1"/>
</dbReference>
<dbReference type="GO" id="GO:0006935">
    <property type="term" value="P:chemotaxis"/>
    <property type="evidence" value="ECO:0007669"/>
    <property type="project" value="UniProtKB-KW"/>
</dbReference>
<dbReference type="InterPro" id="IPR028051">
    <property type="entry name" value="CheX-like_dom"/>
</dbReference>
<dbReference type="SUPFAM" id="SSF103039">
    <property type="entry name" value="CheC-like"/>
    <property type="match status" value="1"/>
</dbReference>
<comment type="caution">
    <text evidence="3">The sequence shown here is derived from an EMBL/GenBank/DDBJ whole genome shotgun (WGS) entry which is preliminary data.</text>
</comment>
<dbReference type="RefSeq" id="WP_183356633.1">
    <property type="nucleotide sequence ID" value="NZ_BLXX01000021.1"/>
</dbReference>
<keyword evidence="1" id="KW-0145">Chemotaxis</keyword>
<dbReference type="CDD" id="cd17906">
    <property type="entry name" value="CheX"/>
    <property type="match status" value="1"/>
</dbReference>
<evidence type="ECO:0000313" key="4">
    <source>
        <dbReference type="Proteomes" id="UP000556026"/>
    </source>
</evidence>
<dbReference type="InterPro" id="IPR038756">
    <property type="entry name" value="CheX-like"/>
</dbReference>
<keyword evidence="4" id="KW-1185">Reference proteome</keyword>
<protein>
    <submittedName>
        <fullName evidence="3">Chemotaxis protein CheX</fullName>
    </submittedName>
</protein>
<organism evidence="3 4">
    <name type="scientific">Geomonas silvestris</name>
    <dbReference type="NCBI Taxonomy" id="2740184"/>
    <lineage>
        <taxon>Bacteria</taxon>
        <taxon>Pseudomonadati</taxon>
        <taxon>Thermodesulfobacteriota</taxon>
        <taxon>Desulfuromonadia</taxon>
        <taxon>Geobacterales</taxon>
        <taxon>Geobacteraceae</taxon>
        <taxon>Geomonas</taxon>
    </lineage>
</organism>
<dbReference type="Proteomes" id="UP000556026">
    <property type="component" value="Unassembled WGS sequence"/>
</dbReference>
<reference evidence="4" key="1">
    <citation type="submission" date="2020-06" db="EMBL/GenBank/DDBJ databases">
        <title>Draft genomic sequence of Geomonas sp. Red330.</title>
        <authorList>
            <person name="Itoh H."/>
            <person name="Zhenxing X."/>
            <person name="Ushijima N."/>
            <person name="Masuda Y."/>
            <person name="Shiratori Y."/>
            <person name="Senoo K."/>
        </authorList>
    </citation>
    <scope>NUCLEOTIDE SEQUENCE [LARGE SCALE GENOMIC DNA]</scope>
    <source>
        <strain evidence="4">Red330</strain>
    </source>
</reference>
<dbReference type="Gene3D" id="3.40.1550.10">
    <property type="entry name" value="CheC-like"/>
    <property type="match status" value="1"/>
</dbReference>
<evidence type="ECO:0000313" key="3">
    <source>
        <dbReference type="EMBL" id="GFO61847.1"/>
    </source>
</evidence>
<gene>
    <name evidence="3" type="primary">cheX-3</name>
    <name evidence="3" type="ORF">GMST_41720</name>
</gene>
<dbReference type="PANTHER" id="PTHR39452:SF1">
    <property type="entry name" value="CHEY-P PHOSPHATASE CHEX"/>
    <property type="match status" value="1"/>
</dbReference>
<feature type="domain" description="Chemotaxis phosphatase CheX-like" evidence="2">
    <location>
        <begin position="45"/>
        <end position="152"/>
    </location>
</feature>
<evidence type="ECO:0000256" key="1">
    <source>
        <dbReference type="ARBA" id="ARBA00022500"/>
    </source>
</evidence>